<comment type="caution">
    <text evidence="3">The sequence shown here is derived from an EMBL/GenBank/DDBJ whole genome shotgun (WGS) entry which is preliminary data.</text>
</comment>
<dbReference type="Gene3D" id="3.40.50.720">
    <property type="entry name" value="NAD(P)-binding Rossmann-like Domain"/>
    <property type="match status" value="1"/>
</dbReference>
<sequence length="304" mass="30808">MQAIVFEEFGGPDVLHVKEVAEPHAGPGEIRVAVKAAGVNPMDYKIRHGWMEQAFATPLPAVPGLEIAGVVDEIGAGVTDVAVGDDVLGWSATGAYAQYALAETAVPKPASLGWAEAAAIPVAGETAARVLDELALRDGETLLLHGAAGTVGSVAAQLATAPGAIVIGTASPANHEYVRSLGAIPVTYGDGLVERVRSVAPQGVDAVFDAAGKGALPDSIELRGGTTDRIVTIADPAAAELGVAFSSGGTAPERKRAGLAENARLAAEGALRLRIARTFPLAEAAQAQQTSEDGHANGKLVITP</sequence>
<dbReference type="OrthoDB" id="3727682at2"/>
<keyword evidence="4" id="KW-1185">Reference proteome</keyword>
<evidence type="ECO:0000256" key="1">
    <source>
        <dbReference type="ARBA" id="ARBA00022857"/>
    </source>
</evidence>
<organism evidence="3 4">
    <name type="scientific">Streptomyces scopuliridis RB72</name>
    <dbReference type="NCBI Taxonomy" id="1440053"/>
    <lineage>
        <taxon>Bacteria</taxon>
        <taxon>Bacillati</taxon>
        <taxon>Actinomycetota</taxon>
        <taxon>Actinomycetes</taxon>
        <taxon>Kitasatosporales</taxon>
        <taxon>Streptomycetaceae</taxon>
        <taxon>Streptomyces</taxon>
    </lineage>
</organism>
<evidence type="ECO:0000313" key="3">
    <source>
        <dbReference type="EMBL" id="PVE06087.1"/>
    </source>
</evidence>
<dbReference type="Pfam" id="PF08240">
    <property type="entry name" value="ADH_N"/>
    <property type="match status" value="1"/>
</dbReference>
<dbReference type="STRING" id="1440053.GCA_000718095_04305"/>
<reference evidence="3 4" key="1">
    <citation type="submission" date="2013-12" db="EMBL/GenBank/DDBJ databases">
        <title>Annotated genome of Streptomyces scopuliridis.</title>
        <authorList>
            <person name="Olson J.B."/>
        </authorList>
    </citation>
    <scope>NUCLEOTIDE SEQUENCE [LARGE SCALE GENOMIC DNA]</scope>
    <source>
        <strain evidence="3 4">RB72</strain>
    </source>
</reference>
<dbReference type="CDD" id="cd05289">
    <property type="entry name" value="MDR_like_2"/>
    <property type="match status" value="1"/>
</dbReference>
<dbReference type="InterPro" id="IPR051603">
    <property type="entry name" value="Zinc-ADH_QOR/CCCR"/>
</dbReference>
<dbReference type="InterPro" id="IPR011032">
    <property type="entry name" value="GroES-like_sf"/>
</dbReference>
<dbReference type="GO" id="GO:0016491">
    <property type="term" value="F:oxidoreductase activity"/>
    <property type="evidence" value="ECO:0007669"/>
    <property type="project" value="InterPro"/>
</dbReference>
<evidence type="ECO:0000313" key="4">
    <source>
        <dbReference type="Proteomes" id="UP000245992"/>
    </source>
</evidence>
<dbReference type="AlphaFoldDB" id="A0A2T7ST66"/>
<dbReference type="EMBL" id="AZSP01000310">
    <property type="protein sequence ID" value="PVE06087.1"/>
    <property type="molecule type" value="Genomic_DNA"/>
</dbReference>
<dbReference type="SMART" id="SM00829">
    <property type="entry name" value="PKS_ER"/>
    <property type="match status" value="1"/>
</dbReference>
<dbReference type="InterPro" id="IPR036291">
    <property type="entry name" value="NAD(P)-bd_dom_sf"/>
</dbReference>
<feature type="domain" description="Enoyl reductase (ER)" evidence="2">
    <location>
        <begin position="10"/>
        <end position="302"/>
    </location>
</feature>
<proteinExistence type="predicted"/>
<accession>A0A2T7ST66</accession>
<gene>
    <name evidence="3" type="ORF">Y717_32435</name>
</gene>
<dbReference type="SUPFAM" id="SSF51735">
    <property type="entry name" value="NAD(P)-binding Rossmann-fold domains"/>
    <property type="match status" value="1"/>
</dbReference>
<dbReference type="SUPFAM" id="SSF50129">
    <property type="entry name" value="GroES-like"/>
    <property type="match status" value="1"/>
</dbReference>
<dbReference type="PANTHER" id="PTHR44154:SF1">
    <property type="entry name" value="QUINONE OXIDOREDUCTASE"/>
    <property type="match status" value="1"/>
</dbReference>
<dbReference type="InterPro" id="IPR020843">
    <property type="entry name" value="ER"/>
</dbReference>
<dbReference type="Gene3D" id="3.90.180.10">
    <property type="entry name" value="Medium-chain alcohol dehydrogenases, catalytic domain"/>
    <property type="match status" value="1"/>
</dbReference>
<dbReference type="Pfam" id="PF13602">
    <property type="entry name" value="ADH_zinc_N_2"/>
    <property type="match status" value="1"/>
</dbReference>
<protein>
    <submittedName>
        <fullName evidence="3">NADPH:quinone reductase</fullName>
    </submittedName>
</protein>
<dbReference type="PANTHER" id="PTHR44154">
    <property type="entry name" value="QUINONE OXIDOREDUCTASE"/>
    <property type="match status" value="1"/>
</dbReference>
<evidence type="ECO:0000259" key="2">
    <source>
        <dbReference type="SMART" id="SM00829"/>
    </source>
</evidence>
<dbReference type="InterPro" id="IPR013154">
    <property type="entry name" value="ADH-like_N"/>
</dbReference>
<dbReference type="RefSeq" id="WP_116641177.1">
    <property type="nucleotide sequence ID" value="NZ_AZSP01000310.1"/>
</dbReference>
<name>A0A2T7ST66_9ACTN</name>
<dbReference type="Proteomes" id="UP000245992">
    <property type="component" value="Unassembled WGS sequence"/>
</dbReference>
<keyword evidence="1" id="KW-0521">NADP</keyword>